<evidence type="ECO:0000256" key="7">
    <source>
        <dbReference type="SAM" id="SignalP"/>
    </source>
</evidence>
<feature type="signal peptide" evidence="7">
    <location>
        <begin position="1"/>
        <end position="23"/>
    </location>
</feature>
<dbReference type="PANTHER" id="PTHR34385">
    <property type="entry name" value="D-ALANYL-D-ALANINE CARBOXYPEPTIDASE"/>
    <property type="match status" value="1"/>
</dbReference>
<dbReference type="InterPro" id="IPR038765">
    <property type="entry name" value="Papain-like_cys_pep_sf"/>
</dbReference>
<sequence>MRVAAVTLSLLSAATLVAVPAYGQEQPPADSDDRRVEAGIAPGTPVPDRRPGEAFADPAVAQLQRTASEVQRELGTLSQRIESARERADAAAARVRKAKQERQAAERFVAARQDEVDAFSKSVFQAMGRADEFRLLVTAANGKELLDGTSMLGRLRAAQDERLSGALRRHRDAVRAEESAEAAKRSAVARESELRKRSVDATNRADAVSAELAGPVDAANEAVIAQQRAQRERNRRTTDNWKAYLRRLKRAGVSAPAAPALADPARLPAGLRPLLGRDGEPQPGVAQVGVDGQRVLVLPRETIAAVSAAVAALGKPYVPHEGGQGPLAYSCDGLVSSVFTSAGIELPGSASRQLATGRRVPSGDAQPGDLIFVGPERYGVQSVGIVLDLRTMLVADARLAGVVVTDRPAADSVLGVVRPTLGRQAARPVPQRAEGELIWRCGGVELPRRQADEAAGAWGGYPNGLIPAAALCSTGAGSHVLRCDAAQAYHAMSRAYAGRFGSPLCITDSYRTFDVQVDLYRRKPSLAAVPGTSNHGWGLAVDMCGGVESFGTPQYRWLAANAPAFGWVNPGWARQGGGREEPWHWEYVGTIG</sequence>
<evidence type="ECO:0000259" key="8">
    <source>
        <dbReference type="PROSITE" id="PS51935"/>
    </source>
</evidence>
<keyword evidence="7" id="KW-0732">Signal</keyword>
<comment type="caution">
    <text evidence="9">The sequence shown here is derived from an EMBL/GenBank/DDBJ whole genome shotgun (WGS) entry which is preliminary data.</text>
</comment>
<dbReference type="SUPFAM" id="SSF55166">
    <property type="entry name" value="Hedgehog/DD-peptidase"/>
    <property type="match status" value="1"/>
</dbReference>
<name>A0A7X5USN4_9PSEU</name>
<dbReference type="AlphaFoldDB" id="A0A7X5USN4"/>
<feature type="region of interest" description="Disordered" evidence="6">
    <location>
        <begin position="24"/>
        <end position="53"/>
    </location>
</feature>
<dbReference type="PANTHER" id="PTHR34385:SF1">
    <property type="entry name" value="PEPTIDOGLYCAN L-ALANYL-D-GLUTAMATE ENDOPEPTIDASE CWLK"/>
    <property type="match status" value="1"/>
</dbReference>
<dbReference type="InterPro" id="IPR009045">
    <property type="entry name" value="Zn_M74/Hedgehog-like"/>
</dbReference>
<dbReference type="InterPro" id="IPR003709">
    <property type="entry name" value="VanY-like_core_dom"/>
</dbReference>
<dbReference type="Gene3D" id="3.90.1720.10">
    <property type="entry name" value="endopeptidase domain like (from Nostoc punctiforme)"/>
    <property type="match status" value="1"/>
</dbReference>
<accession>A0A7X5USN4</accession>
<dbReference type="PROSITE" id="PS51935">
    <property type="entry name" value="NLPC_P60"/>
    <property type="match status" value="1"/>
</dbReference>
<evidence type="ECO:0000256" key="2">
    <source>
        <dbReference type="ARBA" id="ARBA00022670"/>
    </source>
</evidence>
<feature type="coiled-coil region" evidence="5">
    <location>
        <begin position="60"/>
        <end position="101"/>
    </location>
</feature>
<keyword evidence="3 9" id="KW-0378">Hydrolase</keyword>
<keyword evidence="5" id="KW-0175">Coiled coil</keyword>
<dbReference type="CDD" id="cd14814">
    <property type="entry name" value="Peptidase_M15"/>
    <property type="match status" value="1"/>
</dbReference>
<keyword evidence="10" id="KW-1185">Reference proteome</keyword>
<evidence type="ECO:0000313" key="10">
    <source>
        <dbReference type="Proteomes" id="UP000545493"/>
    </source>
</evidence>
<keyword evidence="2" id="KW-0645">Protease</keyword>
<dbReference type="Proteomes" id="UP000545493">
    <property type="component" value="Unassembled WGS sequence"/>
</dbReference>
<reference evidence="9 10" key="1">
    <citation type="submission" date="2020-03" db="EMBL/GenBank/DDBJ databases">
        <title>Sequencing the genomes of 1000 actinobacteria strains.</title>
        <authorList>
            <person name="Klenk H.-P."/>
        </authorList>
    </citation>
    <scope>NUCLEOTIDE SEQUENCE [LARGE SCALE GENOMIC DNA]</scope>
    <source>
        <strain evidence="9 10">DSM 45685</strain>
    </source>
</reference>
<dbReference type="EMBL" id="JAAOYM010000001">
    <property type="protein sequence ID" value="NIJ13460.1"/>
    <property type="molecule type" value="Genomic_DNA"/>
</dbReference>
<evidence type="ECO:0000313" key="9">
    <source>
        <dbReference type="EMBL" id="NIJ13460.1"/>
    </source>
</evidence>
<evidence type="ECO:0000256" key="4">
    <source>
        <dbReference type="ARBA" id="ARBA00022807"/>
    </source>
</evidence>
<evidence type="ECO:0000256" key="1">
    <source>
        <dbReference type="ARBA" id="ARBA00007074"/>
    </source>
</evidence>
<dbReference type="GO" id="GO:0006508">
    <property type="term" value="P:proteolysis"/>
    <property type="evidence" value="ECO:0007669"/>
    <property type="project" value="UniProtKB-KW"/>
</dbReference>
<evidence type="ECO:0000256" key="5">
    <source>
        <dbReference type="SAM" id="Coils"/>
    </source>
</evidence>
<dbReference type="Gene3D" id="3.30.1380.10">
    <property type="match status" value="1"/>
</dbReference>
<gene>
    <name evidence="9" type="ORF">FHU38_003804</name>
</gene>
<keyword evidence="4" id="KW-0788">Thiol protease</keyword>
<dbReference type="SUPFAM" id="SSF54001">
    <property type="entry name" value="Cysteine proteinases"/>
    <property type="match status" value="1"/>
</dbReference>
<dbReference type="InterPro" id="IPR052179">
    <property type="entry name" value="DD-CPase-like"/>
</dbReference>
<protein>
    <submittedName>
        <fullName evidence="9">Cell wall-associated NlpC family hydrolase</fullName>
    </submittedName>
</protein>
<feature type="chain" id="PRO_5031174169" evidence="7">
    <location>
        <begin position="24"/>
        <end position="592"/>
    </location>
</feature>
<feature type="domain" description="NlpC/P60" evidence="8">
    <location>
        <begin position="299"/>
        <end position="426"/>
    </location>
</feature>
<dbReference type="RefSeq" id="WP_167173257.1">
    <property type="nucleotide sequence ID" value="NZ_JAAOYM010000001.1"/>
</dbReference>
<comment type="similarity">
    <text evidence="1">Belongs to the peptidase C40 family.</text>
</comment>
<dbReference type="Pfam" id="PF00877">
    <property type="entry name" value="NLPC_P60"/>
    <property type="match status" value="1"/>
</dbReference>
<evidence type="ECO:0000256" key="3">
    <source>
        <dbReference type="ARBA" id="ARBA00022801"/>
    </source>
</evidence>
<organism evidence="9 10">
    <name type="scientific">Saccharomonospora amisosensis</name>
    <dbReference type="NCBI Taxonomy" id="1128677"/>
    <lineage>
        <taxon>Bacteria</taxon>
        <taxon>Bacillati</taxon>
        <taxon>Actinomycetota</taxon>
        <taxon>Actinomycetes</taxon>
        <taxon>Pseudonocardiales</taxon>
        <taxon>Pseudonocardiaceae</taxon>
        <taxon>Saccharomonospora</taxon>
    </lineage>
</organism>
<dbReference type="Pfam" id="PF02557">
    <property type="entry name" value="VanY"/>
    <property type="match status" value="1"/>
</dbReference>
<dbReference type="InterPro" id="IPR000064">
    <property type="entry name" value="NLP_P60_dom"/>
</dbReference>
<proteinExistence type="inferred from homology"/>
<evidence type="ECO:0000256" key="6">
    <source>
        <dbReference type="SAM" id="MobiDB-lite"/>
    </source>
</evidence>
<dbReference type="GO" id="GO:0008234">
    <property type="term" value="F:cysteine-type peptidase activity"/>
    <property type="evidence" value="ECO:0007669"/>
    <property type="project" value="UniProtKB-KW"/>
</dbReference>